<dbReference type="PANTHER" id="PTHR24028:SF57">
    <property type="entry name" value="PROTOCADHERIN ALPHA-C2-RELATED"/>
    <property type="match status" value="1"/>
</dbReference>
<evidence type="ECO:0000256" key="14">
    <source>
        <dbReference type="SAM" id="Phobius"/>
    </source>
</evidence>
<dbReference type="Pfam" id="PF16492">
    <property type="entry name" value="Cadherin_C_2"/>
    <property type="match status" value="1"/>
</dbReference>
<keyword evidence="5" id="KW-0732">Signal</keyword>
<dbReference type="GO" id="GO:0007156">
    <property type="term" value="P:homophilic cell adhesion via plasma membrane adhesion molecules"/>
    <property type="evidence" value="ECO:0007669"/>
    <property type="project" value="InterPro"/>
</dbReference>
<keyword evidence="9 14" id="KW-1133">Transmembrane helix</keyword>
<accession>A0AAD9BGG3</accession>
<dbReference type="PROSITE" id="PS00232">
    <property type="entry name" value="CADHERIN_1"/>
    <property type="match status" value="1"/>
</dbReference>
<dbReference type="Proteomes" id="UP001228049">
    <property type="component" value="Unassembled WGS sequence"/>
</dbReference>
<dbReference type="FunFam" id="2.60.40.60:FF:000004">
    <property type="entry name" value="Protocadherin 1 gamma 2"/>
    <property type="match status" value="1"/>
</dbReference>
<comment type="function">
    <text evidence="1">Potential calcium-dependent cell-adhesion protein. May be involved in the establishment and maintenance of specific neuronal connections in the brain.</text>
</comment>
<evidence type="ECO:0000256" key="1">
    <source>
        <dbReference type="ARBA" id="ARBA00003436"/>
    </source>
</evidence>
<evidence type="ECO:0000256" key="5">
    <source>
        <dbReference type="ARBA" id="ARBA00022729"/>
    </source>
</evidence>
<dbReference type="GO" id="GO:0005886">
    <property type="term" value="C:plasma membrane"/>
    <property type="evidence" value="ECO:0007669"/>
    <property type="project" value="UniProtKB-SubCell"/>
</dbReference>
<evidence type="ECO:0000256" key="6">
    <source>
        <dbReference type="ARBA" id="ARBA00022737"/>
    </source>
</evidence>
<evidence type="ECO:0000256" key="10">
    <source>
        <dbReference type="ARBA" id="ARBA00023136"/>
    </source>
</evidence>
<evidence type="ECO:0000256" key="13">
    <source>
        <dbReference type="SAM" id="MobiDB-lite"/>
    </source>
</evidence>
<dbReference type="InterPro" id="IPR032455">
    <property type="entry name" value="Cadherin_C"/>
</dbReference>
<evidence type="ECO:0000256" key="12">
    <source>
        <dbReference type="PROSITE-ProRule" id="PRU00043"/>
    </source>
</evidence>
<feature type="transmembrane region" description="Helical" evidence="14">
    <location>
        <begin position="380"/>
        <end position="403"/>
    </location>
</feature>
<evidence type="ECO:0000256" key="2">
    <source>
        <dbReference type="ARBA" id="ARBA00004251"/>
    </source>
</evidence>
<dbReference type="FunFam" id="2.60.40.60:FF:000129">
    <property type="entry name" value="protocadherin alpha-C2 isoform X1"/>
    <property type="match status" value="1"/>
</dbReference>
<keyword evidence="11" id="KW-0325">Glycoprotein</keyword>
<dbReference type="InterPro" id="IPR020894">
    <property type="entry name" value="Cadherin_CS"/>
</dbReference>
<dbReference type="GO" id="GO:0005509">
    <property type="term" value="F:calcium ion binding"/>
    <property type="evidence" value="ECO:0007669"/>
    <property type="project" value="UniProtKB-UniRule"/>
</dbReference>
<evidence type="ECO:0000259" key="15">
    <source>
        <dbReference type="PROSITE" id="PS50268"/>
    </source>
</evidence>
<dbReference type="GO" id="GO:0009653">
    <property type="term" value="P:anatomical structure morphogenesis"/>
    <property type="evidence" value="ECO:0007669"/>
    <property type="project" value="UniProtKB-ARBA"/>
</dbReference>
<comment type="subcellular location">
    <subcellularLocation>
        <location evidence="2">Cell membrane</location>
        <topology evidence="2">Single-pass type I membrane protein</topology>
    </subcellularLocation>
</comment>
<proteinExistence type="predicted"/>
<evidence type="ECO:0000256" key="3">
    <source>
        <dbReference type="ARBA" id="ARBA00022475"/>
    </source>
</evidence>
<dbReference type="CDD" id="cd11304">
    <property type="entry name" value="Cadherin_repeat"/>
    <property type="match status" value="2"/>
</dbReference>
<keyword evidence="6" id="KW-0677">Repeat</keyword>
<evidence type="ECO:0000256" key="11">
    <source>
        <dbReference type="ARBA" id="ARBA00023180"/>
    </source>
</evidence>
<keyword evidence="3" id="KW-1003">Cell membrane</keyword>
<dbReference type="InterPro" id="IPR013164">
    <property type="entry name" value="Cadherin_N"/>
</dbReference>
<dbReference type="Gene3D" id="2.60.40.60">
    <property type="entry name" value="Cadherins"/>
    <property type="match status" value="4"/>
</dbReference>
<dbReference type="InterPro" id="IPR002126">
    <property type="entry name" value="Cadherin-like_dom"/>
</dbReference>
<feature type="domain" description="Cadherin" evidence="15">
    <location>
        <begin position="232"/>
        <end position="371"/>
    </location>
</feature>
<feature type="region of interest" description="Disordered" evidence="13">
    <location>
        <begin position="484"/>
        <end position="506"/>
    </location>
</feature>
<gene>
    <name evidence="16" type="ORF">KUDE01_024124</name>
</gene>
<evidence type="ECO:0000256" key="4">
    <source>
        <dbReference type="ARBA" id="ARBA00022692"/>
    </source>
</evidence>
<keyword evidence="10 14" id="KW-0472">Membrane</keyword>
<comment type="caution">
    <text evidence="16">The sequence shown here is derived from an EMBL/GenBank/DDBJ whole genome shotgun (WGS) entry which is preliminary data.</text>
</comment>
<keyword evidence="7 12" id="KW-0106">Calcium</keyword>
<protein>
    <submittedName>
        <fullName evidence="16">Protocadherin gamma-A8</fullName>
    </submittedName>
</protein>
<dbReference type="SMART" id="SM00112">
    <property type="entry name" value="CA"/>
    <property type="match status" value="2"/>
</dbReference>
<evidence type="ECO:0000313" key="17">
    <source>
        <dbReference type="Proteomes" id="UP001228049"/>
    </source>
</evidence>
<evidence type="ECO:0000256" key="7">
    <source>
        <dbReference type="ARBA" id="ARBA00022837"/>
    </source>
</evidence>
<evidence type="ECO:0000256" key="9">
    <source>
        <dbReference type="ARBA" id="ARBA00022989"/>
    </source>
</evidence>
<dbReference type="PANTHER" id="PTHR24028">
    <property type="entry name" value="CADHERIN-87A"/>
    <property type="match status" value="1"/>
</dbReference>
<dbReference type="InterPro" id="IPR015919">
    <property type="entry name" value="Cadherin-like_sf"/>
</dbReference>
<dbReference type="InterPro" id="IPR050174">
    <property type="entry name" value="Protocadherin/Cadherin-CA"/>
</dbReference>
<reference evidence="16" key="1">
    <citation type="submission" date="2023-04" db="EMBL/GenBank/DDBJ databases">
        <title>Chromosome-level genome of Chaenocephalus aceratus.</title>
        <authorList>
            <person name="Park H."/>
        </authorList>
    </citation>
    <scope>NUCLEOTIDE SEQUENCE</scope>
    <source>
        <strain evidence="16">DE</strain>
        <tissue evidence="16">Muscle</tissue>
    </source>
</reference>
<feature type="domain" description="Cadherin" evidence="15">
    <location>
        <begin position="125"/>
        <end position="231"/>
    </location>
</feature>
<evidence type="ECO:0000313" key="16">
    <source>
        <dbReference type="EMBL" id="KAK1883350.1"/>
    </source>
</evidence>
<dbReference type="PROSITE" id="PS50268">
    <property type="entry name" value="CADHERIN_2"/>
    <property type="match status" value="2"/>
</dbReference>
<evidence type="ECO:0000256" key="8">
    <source>
        <dbReference type="ARBA" id="ARBA00022889"/>
    </source>
</evidence>
<keyword evidence="4 14" id="KW-0812">Transmembrane</keyword>
<keyword evidence="8" id="KW-0130">Cell adhesion</keyword>
<organism evidence="16 17">
    <name type="scientific">Dissostichus eleginoides</name>
    <name type="common">Patagonian toothfish</name>
    <name type="synonym">Dissostichus amissus</name>
    <dbReference type="NCBI Taxonomy" id="100907"/>
    <lineage>
        <taxon>Eukaryota</taxon>
        <taxon>Metazoa</taxon>
        <taxon>Chordata</taxon>
        <taxon>Craniata</taxon>
        <taxon>Vertebrata</taxon>
        <taxon>Euteleostomi</taxon>
        <taxon>Actinopterygii</taxon>
        <taxon>Neopterygii</taxon>
        <taxon>Teleostei</taxon>
        <taxon>Neoteleostei</taxon>
        <taxon>Acanthomorphata</taxon>
        <taxon>Eupercaria</taxon>
        <taxon>Perciformes</taxon>
        <taxon>Notothenioidei</taxon>
        <taxon>Nototheniidae</taxon>
        <taxon>Dissostichus</taxon>
    </lineage>
</organism>
<feature type="compositionally biased region" description="Polar residues" evidence="13">
    <location>
        <begin position="486"/>
        <end position="499"/>
    </location>
</feature>
<name>A0AAD9BGG3_DISEL</name>
<sequence>MMARVIAPSRTRFIETAFTFIALWGCALSITRYSIPEEMEEGSFVANLATDLGLDVRSLVQRSAKLDVIHSKNYLDINKETGELLIREKIDRENICMTKTTSCFLKMDVILENPIHLNDNYPEVTIKSVKSALTEDVAVGTLIAVVSVSDGDSGDNGKVELTLNQQESLPFLLNKSAEGYFELLVSKPLDREIVSKYDITLRVTDKGSPPLAENETITLEIHDVNDNAPTFPKSFYTIHVVENNQPGALLTSLSAFDPDLNENQYLVYFIMEKEIGHLITKVIAIDADSEQNARVTYQLLQITDSTLFNLDQYNGEVRTTRMFSYRDPRQQRLVIVAKDNGDPSLSATVTIQISTVENVRSFSETTELPLEYDVFTDLNLYLVIGLGAVSFLLLITILVIIVLKCQKPNPKVIKIPQPNRNSVISRNSMISQRSSTIADSTLISSDAYWYSLFLAETRKGKVVVRQPIIPKGAGYFVSSIPRSIGPSETTDSRASTLEQQPRRELP</sequence>
<dbReference type="Pfam" id="PF08266">
    <property type="entry name" value="Cadherin_2"/>
    <property type="match status" value="1"/>
</dbReference>
<keyword evidence="17" id="KW-1185">Reference proteome</keyword>
<dbReference type="PRINTS" id="PR00205">
    <property type="entry name" value="CADHERIN"/>
</dbReference>
<dbReference type="SUPFAM" id="SSF49313">
    <property type="entry name" value="Cadherin-like"/>
    <property type="match status" value="4"/>
</dbReference>
<dbReference type="FunFam" id="2.60.40.60:FF:000006">
    <property type="entry name" value="Protocadherin alpha 2"/>
    <property type="match status" value="1"/>
</dbReference>
<dbReference type="AlphaFoldDB" id="A0AAD9BGG3"/>
<dbReference type="Pfam" id="PF00028">
    <property type="entry name" value="Cadherin"/>
    <property type="match status" value="2"/>
</dbReference>
<dbReference type="EMBL" id="JASDAP010000023">
    <property type="protein sequence ID" value="KAK1883350.1"/>
    <property type="molecule type" value="Genomic_DNA"/>
</dbReference>